<gene>
    <name evidence="4" type="ORF">KGF56_002076</name>
</gene>
<dbReference type="GO" id="GO:0000329">
    <property type="term" value="C:fungal-type vacuole membrane"/>
    <property type="evidence" value="ECO:0007669"/>
    <property type="project" value="InterPro"/>
</dbReference>
<feature type="domain" description="Tag1-like fifth Ig-like" evidence="3">
    <location>
        <begin position="754"/>
        <end position="861"/>
    </location>
</feature>
<dbReference type="PANTHER" id="PTHR35895">
    <property type="entry name" value="CHROMOSOME 16, WHOLE GENOME SHOTGUN SEQUENCE"/>
    <property type="match status" value="1"/>
</dbReference>
<feature type="transmembrane region" description="Helical" evidence="2">
    <location>
        <begin position="71"/>
        <end position="90"/>
    </location>
</feature>
<name>A0AAI9WYK0_9ASCO</name>
<dbReference type="RefSeq" id="XP_049180865.1">
    <property type="nucleotide sequence ID" value="XM_049323266.1"/>
</dbReference>
<dbReference type="EMBL" id="JAHUZD010000067">
    <property type="protein sequence ID" value="KAI3405120.2"/>
    <property type="molecule type" value="Genomic_DNA"/>
</dbReference>
<keyword evidence="2" id="KW-0812">Transmembrane</keyword>
<evidence type="ECO:0000259" key="3">
    <source>
        <dbReference type="Pfam" id="PF26153"/>
    </source>
</evidence>
<dbReference type="PANTHER" id="PTHR35895:SF3">
    <property type="entry name" value="PRE-RRNA PROCESSING PROTEIN"/>
    <property type="match status" value="1"/>
</dbReference>
<reference evidence="4" key="1">
    <citation type="journal article" date="2022" name="DNA Res.">
        <title>Genome analysis of five recently described species of the CUG-Ser clade uncovers Candida theae as a new hybrid lineage with pathogenic potential in the Candida parapsilosis species complex.</title>
        <authorList>
            <person name="Mixao V."/>
            <person name="Del Olmo V."/>
            <person name="Hegedusova E."/>
            <person name="Saus E."/>
            <person name="Pryszcz L."/>
            <person name="Cillingova A."/>
            <person name="Nosek J."/>
            <person name="Gabaldon T."/>
        </authorList>
    </citation>
    <scope>NUCLEOTIDE SEQUENCE</scope>
    <source>
        <strain evidence="4">CBS 10844</strain>
    </source>
</reference>
<feature type="compositionally biased region" description="Basic and acidic residues" evidence="1">
    <location>
        <begin position="1"/>
        <end position="17"/>
    </location>
</feature>
<evidence type="ECO:0000313" key="5">
    <source>
        <dbReference type="Proteomes" id="UP001202479"/>
    </source>
</evidence>
<dbReference type="Pfam" id="PF26153">
    <property type="entry name" value="LEA-2L_5"/>
    <property type="match status" value="1"/>
</dbReference>
<keyword evidence="2" id="KW-1133">Transmembrane helix</keyword>
<comment type="caution">
    <text evidence="4">The sequence shown here is derived from an EMBL/GenBank/DDBJ whole genome shotgun (WGS) entry which is preliminary data.</text>
</comment>
<evidence type="ECO:0000256" key="1">
    <source>
        <dbReference type="SAM" id="MobiDB-lite"/>
    </source>
</evidence>
<proteinExistence type="predicted"/>
<dbReference type="GeneID" id="73379693"/>
<feature type="region of interest" description="Disordered" evidence="1">
    <location>
        <begin position="1"/>
        <end position="49"/>
    </location>
</feature>
<dbReference type="Proteomes" id="UP001202479">
    <property type="component" value="Unassembled WGS sequence"/>
</dbReference>
<dbReference type="AlphaFoldDB" id="A0AAI9WYK0"/>
<dbReference type="InterPro" id="IPR059066">
    <property type="entry name" value="Ig_Tag1-like_5th"/>
</dbReference>
<keyword evidence="2" id="KW-0472">Membrane</keyword>
<protein>
    <recommendedName>
        <fullName evidence="3">Tag1-like fifth Ig-like domain-containing protein</fullName>
    </recommendedName>
</protein>
<organism evidence="4 5">
    <name type="scientific">Candida oxycetoniae</name>
    <dbReference type="NCBI Taxonomy" id="497107"/>
    <lineage>
        <taxon>Eukaryota</taxon>
        <taxon>Fungi</taxon>
        <taxon>Dikarya</taxon>
        <taxon>Ascomycota</taxon>
        <taxon>Saccharomycotina</taxon>
        <taxon>Pichiomycetes</taxon>
        <taxon>Debaryomycetaceae</taxon>
        <taxon>Candida/Lodderomyces clade</taxon>
        <taxon>Candida</taxon>
    </lineage>
</organism>
<sequence>MNHRDLENNSPRGHQELQESASSPVSPPLVGDDTTTTTTTTEQVDEHTPLLRSRTEVPYLSLLGRILNPNWFHIILIGAMLLIASVYLTANNLEERAREAVDLQVHNARLLGLTSIGAQVQLEASITTNYDSMKKSNLLQKSMVKLGAVIMGSLSISLPKPVQIQVRLVDVEKSPFVPLGYAHPPPSLPIKVNIRNNVTTHLNITSEFTFEQSRLLEFLKYYYQLDASLINMEVKALQEKVKVQIWDSVYINLANIEISDYITIDKNELKLLENVEILKFGINSIKADVLDLSVDLAIYNDYGLELTLDTIWWDLSFADCNGELIKVGIWESLPFKIQSLERAVLNVTGVIKEVPSRLMDDCSNNVSPINQLVQRYLNEDPIEFYLHFNENNQAMTPTWLFELLKRLPPTRLEIKLPRIHVAYYLWGFPTGSTDLVINEAKETDYPNTFSFKVKNNSTISVKNYTSLSLSSELCKLKVDFSLETKENKLLQAKSQDFIYSTIEQLKEVLKIDINLIDLDIVVTDPIALGKATNEIINDGGDGGGGDGKSITESPDILLNATLGSVALTLSILQNLTISKIDIPLITLPKRFTPLEDIGALLPQLDIEIEEIYLSDASNNEIEFFVELSLFNPTDISIEFPISANQSVILGMFKGGVRIGSLIMKHHISVSKQERTQLMTILKLQYTTYSNKVVLQDFLSSYISSSSQLPNNLTVDIKENSVIGNQGLNSFLQEIEVRNVTVPEVTFNIPEYRSSDFSQFIIDVTIHILTSDIELKVYNPLVNAEIQLEIFQAYAKHCDEVLGYIARREVLIIPPGVITTPRIPIKVYNDAARKVLREAVNANLNIDVVVDLNVAVDVFDVRLVFQGAQLISKIRF</sequence>
<keyword evidence="5" id="KW-1185">Reference proteome</keyword>
<evidence type="ECO:0000313" key="4">
    <source>
        <dbReference type="EMBL" id="KAI3405120.2"/>
    </source>
</evidence>
<accession>A0AAI9WYK0</accession>
<evidence type="ECO:0000256" key="2">
    <source>
        <dbReference type="SAM" id="Phobius"/>
    </source>
</evidence>
<dbReference type="InterPro" id="IPR046368">
    <property type="entry name" value="Tag1"/>
</dbReference>